<evidence type="ECO:0000313" key="2">
    <source>
        <dbReference type="EMBL" id="MQR01563.1"/>
    </source>
</evidence>
<proteinExistence type="predicted"/>
<dbReference type="InterPro" id="IPR041698">
    <property type="entry name" value="Methyltransf_25"/>
</dbReference>
<comment type="caution">
    <text evidence="2">The sequence shown here is derived from an EMBL/GenBank/DDBJ whole genome shotgun (WGS) entry which is preliminary data.</text>
</comment>
<dbReference type="InterPro" id="IPR029063">
    <property type="entry name" value="SAM-dependent_MTases_sf"/>
</dbReference>
<keyword evidence="2" id="KW-0808">Transferase</keyword>
<reference evidence="2 3" key="1">
    <citation type="submission" date="2019-10" db="EMBL/GenBank/DDBJ databases">
        <title>Glaciimonas soli sp. nov., a psychrophilic bacterium isolated from the forest soil of a high elevation mountain in Taiwan.</title>
        <authorList>
            <person name="Wang L.-T."/>
            <person name="Shieh W.Y."/>
        </authorList>
    </citation>
    <scope>NUCLEOTIDE SEQUENCE [LARGE SCALE GENOMIC DNA]</scope>
    <source>
        <strain evidence="2 3">GS1</strain>
    </source>
</reference>
<dbReference type="EMBL" id="WINI01000007">
    <property type="protein sequence ID" value="MQR01563.1"/>
    <property type="molecule type" value="Genomic_DNA"/>
</dbReference>
<dbReference type="GO" id="GO:0032259">
    <property type="term" value="P:methylation"/>
    <property type="evidence" value="ECO:0007669"/>
    <property type="project" value="UniProtKB-KW"/>
</dbReference>
<dbReference type="GO" id="GO:0010420">
    <property type="term" value="F:polyprenyldihydroxybenzoate methyltransferase activity"/>
    <property type="evidence" value="ECO:0007669"/>
    <property type="project" value="TreeGrafter"/>
</dbReference>
<dbReference type="AlphaFoldDB" id="A0A843YV58"/>
<name>A0A843YV58_9BURK</name>
<evidence type="ECO:0000313" key="3">
    <source>
        <dbReference type="Proteomes" id="UP000451565"/>
    </source>
</evidence>
<gene>
    <name evidence="2" type="ORF">GEV47_12855</name>
</gene>
<dbReference type="RefSeq" id="WP_153235174.1">
    <property type="nucleotide sequence ID" value="NZ_WINI01000007.1"/>
</dbReference>
<evidence type="ECO:0000259" key="1">
    <source>
        <dbReference type="Pfam" id="PF13649"/>
    </source>
</evidence>
<dbReference type="Gene3D" id="3.40.50.150">
    <property type="entry name" value="Vaccinia Virus protein VP39"/>
    <property type="match status" value="1"/>
</dbReference>
<accession>A0A843YV58</accession>
<dbReference type="Proteomes" id="UP000451565">
    <property type="component" value="Unassembled WGS sequence"/>
</dbReference>
<feature type="domain" description="Methyltransferase" evidence="1">
    <location>
        <begin position="46"/>
        <end position="137"/>
    </location>
</feature>
<sequence length="222" mass="25396">MLKIDMAEYYAKRAAVYEDIYSAAERQDDLLTLQVRVQEILEGHDVLEVGCGTGFWTEQIAATANSVLATDVNPEMMKLAQAKNFPADKVQFAIADVFNLQFDPQPAQPFTAVFLGFLWSHIGRQDQSKLLAHLREKLGADILLVMIDNSYVDGSSTVIARTDEYGNTYQHRRLPGQPNGDRYEIMKNFPTDSNLRKRLAPDTRDLRILRLEYYWMLNCKLK</sequence>
<dbReference type="Pfam" id="PF13649">
    <property type="entry name" value="Methyltransf_25"/>
    <property type="match status" value="1"/>
</dbReference>
<keyword evidence="2" id="KW-0489">Methyltransferase</keyword>
<dbReference type="PANTHER" id="PTHR43464:SF23">
    <property type="entry name" value="JUVENILE HORMONE ACID O-METHYLTRANSFERASE"/>
    <property type="match status" value="1"/>
</dbReference>
<dbReference type="SUPFAM" id="SSF53335">
    <property type="entry name" value="S-adenosyl-L-methionine-dependent methyltransferases"/>
    <property type="match status" value="1"/>
</dbReference>
<organism evidence="2 3">
    <name type="scientific">Glaciimonas soli</name>
    <dbReference type="NCBI Taxonomy" id="2590999"/>
    <lineage>
        <taxon>Bacteria</taxon>
        <taxon>Pseudomonadati</taxon>
        <taxon>Pseudomonadota</taxon>
        <taxon>Betaproteobacteria</taxon>
        <taxon>Burkholderiales</taxon>
        <taxon>Oxalobacteraceae</taxon>
        <taxon>Glaciimonas</taxon>
    </lineage>
</organism>
<dbReference type="OrthoDB" id="6006151at2"/>
<protein>
    <submittedName>
        <fullName evidence="2">Methyltransferase domain-containing protein</fullName>
    </submittedName>
</protein>
<dbReference type="CDD" id="cd02440">
    <property type="entry name" value="AdoMet_MTases"/>
    <property type="match status" value="1"/>
</dbReference>
<dbReference type="PANTHER" id="PTHR43464">
    <property type="entry name" value="METHYLTRANSFERASE"/>
    <property type="match status" value="1"/>
</dbReference>
<keyword evidence="3" id="KW-1185">Reference proteome</keyword>